<keyword evidence="4 5" id="KW-0472">Membrane</keyword>
<dbReference type="InterPro" id="IPR004710">
    <property type="entry name" value="Bilac:Na_transpt"/>
</dbReference>
<keyword evidence="7" id="KW-1185">Reference proteome</keyword>
<evidence type="ECO:0000256" key="3">
    <source>
        <dbReference type="ARBA" id="ARBA00022989"/>
    </source>
</evidence>
<feature type="transmembrane region" description="Helical" evidence="5">
    <location>
        <begin position="197"/>
        <end position="216"/>
    </location>
</feature>
<dbReference type="EMBL" id="JBHTMM010000084">
    <property type="protein sequence ID" value="MFD1311605.1"/>
    <property type="molecule type" value="Genomic_DNA"/>
</dbReference>
<dbReference type="InterPro" id="IPR002657">
    <property type="entry name" value="BilAc:Na_symport/Acr3"/>
</dbReference>
<feature type="transmembrane region" description="Helical" evidence="5">
    <location>
        <begin position="87"/>
        <end position="110"/>
    </location>
</feature>
<dbReference type="Pfam" id="PF01758">
    <property type="entry name" value="SBF"/>
    <property type="match status" value="1"/>
</dbReference>
<organism evidence="6 7">
    <name type="scientific">Streptomyces kaempferi</name>
    <dbReference type="NCBI Taxonomy" id="333725"/>
    <lineage>
        <taxon>Bacteria</taxon>
        <taxon>Bacillati</taxon>
        <taxon>Actinomycetota</taxon>
        <taxon>Actinomycetes</taxon>
        <taxon>Kitasatosporales</taxon>
        <taxon>Streptomycetaceae</taxon>
        <taxon>Streptomyces</taxon>
    </lineage>
</organism>
<evidence type="ECO:0000256" key="2">
    <source>
        <dbReference type="ARBA" id="ARBA00022692"/>
    </source>
</evidence>
<comment type="caution">
    <text evidence="6">The sequence shown here is derived from an EMBL/GenBank/DDBJ whole genome shotgun (WGS) entry which is preliminary data.</text>
</comment>
<evidence type="ECO:0000256" key="1">
    <source>
        <dbReference type="ARBA" id="ARBA00004141"/>
    </source>
</evidence>
<evidence type="ECO:0000313" key="7">
    <source>
        <dbReference type="Proteomes" id="UP001597058"/>
    </source>
</evidence>
<dbReference type="InterPro" id="IPR038770">
    <property type="entry name" value="Na+/solute_symporter_sf"/>
</dbReference>
<name>A0ABW3XSH4_9ACTN</name>
<evidence type="ECO:0000313" key="6">
    <source>
        <dbReference type="EMBL" id="MFD1311605.1"/>
    </source>
</evidence>
<dbReference type="RefSeq" id="WP_329525441.1">
    <property type="nucleotide sequence ID" value="NZ_JBHTMM010000084.1"/>
</dbReference>
<dbReference type="PANTHER" id="PTHR10361:SF28">
    <property type="entry name" value="P3 PROTEIN-RELATED"/>
    <property type="match status" value="1"/>
</dbReference>
<feature type="transmembrane region" description="Helical" evidence="5">
    <location>
        <begin position="18"/>
        <end position="38"/>
    </location>
</feature>
<accession>A0ABW3XSH4</accession>
<feature type="transmembrane region" description="Helical" evidence="5">
    <location>
        <begin position="153"/>
        <end position="177"/>
    </location>
</feature>
<feature type="transmembrane region" description="Helical" evidence="5">
    <location>
        <begin position="122"/>
        <end position="141"/>
    </location>
</feature>
<comment type="subcellular location">
    <subcellularLocation>
        <location evidence="1">Membrane</location>
        <topology evidence="1">Multi-pass membrane protein</topology>
    </subcellularLocation>
</comment>
<gene>
    <name evidence="6" type="ORF">ACFQ5X_38095</name>
</gene>
<dbReference type="Proteomes" id="UP001597058">
    <property type="component" value="Unassembled WGS sequence"/>
</dbReference>
<keyword evidence="2 5" id="KW-0812">Transmembrane</keyword>
<evidence type="ECO:0000256" key="4">
    <source>
        <dbReference type="ARBA" id="ARBA00023136"/>
    </source>
</evidence>
<evidence type="ECO:0000256" key="5">
    <source>
        <dbReference type="SAM" id="Phobius"/>
    </source>
</evidence>
<sequence>MIPTPAEKSPLSLLRDHLGWAVGAAYLAAATVSAPGLWLRRPHTIGDGGFLEVALRTPHFLLSLVLFTAGLQVPLHELRALLTRPTALLTGFVLHLVAPLLIIPGVAFALHRTPDSDGGSGLIAAMILIVAMPVAAGATVWTSRGEGDQPTTVGLVLASTIAGPLTIPVTMTALCPLLHGGYAEALSGAARTAGHDFALTGVLLPCGAGILARLVLPGRPLRLLLGAAPPASLLGSLLLTYINASGVLGPFLARPEPVLMAAALAVAALVCGLSFGLGRITARVLRLDRSSGASVTLACGMNNSSASAVLISTALPDRPHVLLPVLAYSLLQKVAASHVVRAGAGKRARA</sequence>
<reference evidence="7" key="1">
    <citation type="journal article" date="2019" name="Int. J. Syst. Evol. Microbiol.">
        <title>The Global Catalogue of Microorganisms (GCM) 10K type strain sequencing project: providing services to taxonomists for standard genome sequencing and annotation.</title>
        <authorList>
            <consortium name="The Broad Institute Genomics Platform"/>
            <consortium name="The Broad Institute Genome Sequencing Center for Infectious Disease"/>
            <person name="Wu L."/>
            <person name="Ma J."/>
        </authorList>
    </citation>
    <scope>NUCLEOTIDE SEQUENCE [LARGE SCALE GENOMIC DNA]</scope>
    <source>
        <strain evidence="7">CGMCC 4.7020</strain>
    </source>
</reference>
<dbReference type="Gene3D" id="1.20.1530.20">
    <property type="match status" value="1"/>
</dbReference>
<dbReference type="PANTHER" id="PTHR10361">
    <property type="entry name" value="SODIUM-BILE ACID COTRANSPORTER"/>
    <property type="match status" value="1"/>
</dbReference>
<feature type="transmembrane region" description="Helical" evidence="5">
    <location>
        <begin position="258"/>
        <end position="277"/>
    </location>
</feature>
<proteinExistence type="predicted"/>
<feature type="transmembrane region" description="Helical" evidence="5">
    <location>
        <begin position="223"/>
        <end position="242"/>
    </location>
</feature>
<protein>
    <submittedName>
        <fullName evidence="6">Bile acid:sodium symporter</fullName>
    </submittedName>
</protein>
<keyword evidence="3 5" id="KW-1133">Transmembrane helix</keyword>
<feature type="transmembrane region" description="Helical" evidence="5">
    <location>
        <begin position="58"/>
        <end position="75"/>
    </location>
</feature>